<feature type="domain" description="Extensin-like C-terminal" evidence="1">
    <location>
        <begin position="63"/>
        <end position="245"/>
    </location>
</feature>
<dbReference type="RefSeq" id="WP_264944148.1">
    <property type="nucleotide sequence ID" value="NZ_JAPDRA010000004.1"/>
</dbReference>
<dbReference type="InterPro" id="IPR009683">
    <property type="entry name" value="Extensin-like_C"/>
</dbReference>
<reference evidence="3" key="1">
    <citation type="journal article" date="2019" name="Int. J. Syst. Evol. Microbiol.">
        <title>The Global Catalogue of Microorganisms (GCM) 10K type strain sequencing project: providing services to taxonomists for standard genome sequencing and annotation.</title>
        <authorList>
            <consortium name="The Broad Institute Genomics Platform"/>
            <consortium name="The Broad Institute Genome Sequencing Center for Infectious Disease"/>
            <person name="Wu L."/>
            <person name="Ma J."/>
        </authorList>
    </citation>
    <scope>NUCLEOTIDE SEQUENCE [LARGE SCALE GENOMIC DNA]</scope>
    <source>
        <strain evidence="3">CCUG 62982</strain>
    </source>
</reference>
<accession>A0ABW3H631</accession>
<organism evidence="2 3">
    <name type="scientific">Sphingomonas canadensis</name>
    <dbReference type="NCBI Taxonomy" id="1219257"/>
    <lineage>
        <taxon>Bacteria</taxon>
        <taxon>Pseudomonadati</taxon>
        <taxon>Pseudomonadota</taxon>
        <taxon>Alphaproteobacteria</taxon>
        <taxon>Sphingomonadales</taxon>
        <taxon>Sphingomonadaceae</taxon>
        <taxon>Sphingomonas</taxon>
    </lineage>
</organism>
<proteinExistence type="predicted"/>
<evidence type="ECO:0000313" key="2">
    <source>
        <dbReference type="EMBL" id="MFD0946759.1"/>
    </source>
</evidence>
<name>A0ABW3H631_9SPHN</name>
<keyword evidence="3" id="KW-1185">Reference proteome</keyword>
<evidence type="ECO:0000259" key="1">
    <source>
        <dbReference type="Pfam" id="PF06904"/>
    </source>
</evidence>
<comment type="caution">
    <text evidence="2">The sequence shown here is derived from an EMBL/GenBank/DDBJ whole genome shotgun (WGS) entry which is preliminary data.</text>
</comment>
<dbReference type="Proteomes" id="UP001596977">
    <property type="component" value="Unassembled WGS sequence"/>
</dbReference>
<dbReference type="EMBL" id="JBHTJG010000004">
    <property type="protein sequence ID" value="MFD0946759.1"/>
    <property type="molecule type" value="Genomic_DNA"/>
</dbReference>
<protein>
    <submittedName>
        <fullName evidence="2">Extensin family protein</fullName>
    </submittedName>
</protein>
<evidence type="ECO:0000313" key="3">
    <source>
        <dbReference type="Proteomes" id="UP001596977"/>
    </source>
</evidence>
<sequence>MRMARRAVLWAVAALALLLLAFAAYALLRNRPEDLPWTALDLNRPVGLFTARKIAGLGDDPARCRALLERAGVRFDAMAPVEGAQPLCGYADGVRFAGGGTRSIDYLPGAVTVACPVAAALALWEWHVVQPAAQRHFGVRVSAIEHFGSYSCRRIAGGGGEGWSQHATADAIDIRAFRLADARRIAVKQEWKGGDGAREAFLREVRDGACGVFGTVLSPDYNAAHADHFHFDTAAAGRFGWRACR</sequence>
<dbReference type="Pfam" id="PF06904">
    <property type="entry name" value="Extensin-like_C"/>
    <property type="match status" value="1"/>
</dbReference>
<gene>
    <name evidence="2" type="ORF">ACFQ1E_10460</name>
</gene>